<evidence type="ECO:0000256" key="1">
    <source>
        <dbReference type="SAM" id="MobiDB-lite"/>
    </source>
</evidence>
<feature type="region of interest" description="Disordered" evidence="1">
    <location>
        <begin position="203"/>
        <end position="237"/>
    </location>
</feature>
<name>A0ABQ3ZGT1_9ACTN</name>
<dbReference type="EMBL" id="BOMN01000012">
    <property type="protein sequence ID" value="GIE17794.1"/>
    <property type="molecule type" value="Genomic_DNA"/>
</dbReference>
<evidence type="ECO:0000259" key="2">
    <source>
        <dbReference type="Pfam" id="PF01266"/>
    </source>
</evidence>
<accession>A0ABQ3ZGT1</accession>
<dbReference type="RefSeq" id="WP_203835077.1">
    <property type="nucleotide sequence ID" value="NZ_BAAATV010000001.1"/>
</dbReference>
<dbReference type="InterPro" id="IPR036188">
    <property type="entry name" value="FAD/NAD-bd_sf"/>
</dbReference>
<dbReference type="Proteomes" id="UP000603200">
    <property type="component" value="Unassembled WGS sequence"/>
</dbReference>
<protein>
    <recommendedName>
        <fullName evidence="2">FAD dependent oxidoreductase domain-containing protein</fullName>
    </recommendedName>
</protein>
<gene>
    <name evidence="3" type="ORF">Ahu01nite_008960</name>
</gene>
<evidence type="ECO:0000313" key="3">
    <source>
        <dbReference type="EMBL" id="GIE17794.1"/>
    </source>
</evidence>
<reference evidence="3 4" key="1">
    <citation type="submission" date="2021-01" db="EMBL/GenBank/DDBJ databases">
        <title>Whole genome shotgun sequence of Actinoplanes humidus NBRC 14915.</title>
        <authorList>
            <person name="Komaki H."/>
            <person name="Tamura T."/>
        </authorList>
    </citation>
    <scope>NUCLEOTIDE SEQUENCE [LARGE SCALE GENOMIC DNA]</scope>
    <source>
        <strain evidence="3 4">NBRC 14915</strain>
    </source>
</reference>
<dbReference type="Gene3D" id="3.50.50.60">
    <property type="entry name" value="FAD/NAD(P)-binding domain"/>
    <property type="match status" value="2"/>
</dbReference>
<dbReference type="InterPro" id="IPR006076">
    <property type="entry name" value="FAD-dep_OxRdtase"/>
</dbReference>
<keyword evidence="4" id="KW-1185">Reference proteome</keyword>
<dbReference type="Pfam" id="PF01266">
    <property type="entry name" value="DAO"/>
    <property type="match status" value="1"/>
</dbReference>
<comment type="caution">
    <text evidence="3">The sequence shown here is derived from an EMBL/GenBank/DDBJ whole genome shotgun (WGS) entry which is preliminary data.</text>
</comment>
<sequence length="373" mass="37570">MRIAIVGAGLAGTMLAWRLHQLSPGLNVTVHTLPSSGGDATAASGGLVRGFEPDGPSAGVAAESLAELYADPELRETAGYTEIGSVYVLEPGAEIADPLKVVDAWLPGSATVLDRFALHRLGLRRLPPGTVGVQESRAGYLSPARLRDGVLARLSAPVLRTPVTAVGPGAALTLADGRHVRYDAVVLAAGAWTPRLLNGSGGPGLSGPGLSGPGLSGPGLSGPGLSGPGVGSSGSGAGALRTKRIQYTICLSGLPRIGSFVDETSGLYGRPLSPEIMLLGVPTTGWDVDPDRVGVDTTVIAVLRETVRQRFGEAVTPVRSVAAADCYTDPAGLILRAAGPGLFTFTGGSGGAAKAVLAASRQAAAALLDAARD</sequence>
<feature type="domain" description="FAD dependent oxidoreductase" evidence="2">
    <location>
        <begin position="2"/>
        <end position="364"/>
    </location>
</feature>
<organism evidence="3 4">
    <name type="scientific">Winogradskya humida</name>
    <dbReference type="NCBI Taxonomy" id="113566"/>
    <lineage>
        <taxon>Bacteria</taxon>
        <taxon>Bacillati</taxon>
        <taxon>Actinomycetota</taxon>
        <taxon>Actinomycetes</taxon>
        <taxon>Micromonosporales</taxon>
        <taxon>Micromonosporaceae</taxon>
        <taxon>Winogradskya</taxon>
    </lineage>
</organism>
<dbReference type="SUPFAM" id="SSF51905">
    <property type="entry name" value="FAD/NAD(P)-binding domain"/>
    <property type="match status" value="1"/>
</dbReference>
<proteinExistence type="predicted"/>
<evidence type="ECO:0000313" key="4">
    <source>
        <dbReference type="Proteomes" id="UP000603200"/>
    </source>
</evidence>
<dbReference type="Gene3D" id="3.30.9.10">
    <property type="entry name" value="D-Amino Acid Oxidase, subunit A, domain 2"/>
    <property type="match status" value="2"/>
</dbReference>